<dbReference type="Pfam" id="PF13470">
    <property type="entry name" value="PIN_3"/>
    <property type="match status" value="1"/>
</dbReference>
<accession>A0A497E4E4</accession>
<evidence type="ECO:0000313" key="2">
    <source>
        <dbReference type="EMBL" id="RLE09726.1"/>
    </source>
</evidence>
<dbReference type="SMART" id="SM00670">
    <property type="entry name" value="PINc"/>
    <property type="match status" value="1"/>
</dbReference>
<dbReference type="InterPro" id="IPR002716">
    <property type="entry name" value="PIN_dom"/>
</dbReference>
<dbReference type="EMBL" id="QMPZ01000032">
    <property type="protein sequence ID" value="RLE09726.1"/>
    <property type="molecule type" value="Genomic_DNA"/>
</dbReference>
<comment type="caution">
    <text evidence="2">The sequence shown here is derived from an EMBL/GenBank/DDBJ whole genome shotgun (WGS) entry which is preliminary data.</text>
</comment>
<dbReference type="NCBIfam" id="TIGR00305">
    <property type="entry name" value="putative toxin-antitoxin system toxin component, PIN family"/>
    <property type="match status" value="1"/>
</dbReference>
<proteinExistence type="predicted"/>
<evidence type="ECO:0000313" key="3">
    <source>
        <dbReference type="Proteomes" id="UP000279422"/>
    </source>
</evidence>
<reference evidence="2 3" key="1">
    <citation type="submission" date="2018-06" db="EMBL/GenBank/DDBJ databases">
        <title>Extensive metabolic versatility and redundancy in microbially diverse, dynamic hydrothermal sediments.</title>
        <authorList>
            <person name="Dombrowski N."/>
            <person name="Teske A."/>
            <person name="Baker B.J."/>
        </authorList>
    </citation>
    <scope>NUCLEOTIDE SEQUENCE [LARGE SCALE GENOMIC DNA]</scope>
    <source>
        <strain evidence="2">B47_G16</strain>
    </source>
</reference>
<dbReference type="SUPFAM" id="SSF88723">
    <property type="entry name" value="PIN domain-like"/>
    <property type="match status" value="1"/>
</dbReference>
<sequence length="138" mass="15841">MQKVVMDTNIFVSGLLDSNSYSHCLIELFLEGKFTLLVTRPILLELREILTRRPLARLANRKVGDFLSVLEKRAKRVFPQEKLRVVKDDPEDDKFLECALAGKADFIVSGDRHLLDLKKFKGIEILNSRKALERLKAC</sequence>
<dbReference type="PANTHER" id="PTHR34610">
    <property type="entry name" value="SSL7007 PROTEIN"/>
    <property type="match status" value="1"/>
</dbReference>
<protein>
    <submittedName>
        <fullName evidence="2">Putative toxin-antitoxin system toxin component, PIN family</fullName>
    </submittedName>
</protein>
<name>A0A497E4E4_UNCAE</name>
<organism evidence="2 3">
    <name type="scientific">Aerophobetes bacterium</name>
    <dbReference type="NCBI Taxonomy" id="2030807"/>
    <lineage>
        <taxon>Bacteria</taxon>
        <taxon>Candidatus Aerophobota</taxon>
    </lineage>
</organism>
<feature type="domain" description="PIN" evidence="1">
    <location>
        <begin position="2"/>
        <end position="116"/>
    </location>
</feature>
<dbReference type="AlphaFoldDB" id="A0A497E4E4"/>
<dbReference type="Proteomes" id="UP000279422">
    <property type="component" value="Unassembled WGS sequence"/>
</dbReference>
<dbReference type="InterPro" id="IPR002850">
    <property type="entry name" value="PIN_toxin-like"/>
</dbReference>
<evidence type="ECO:0000259" key="1">
    <source>
        <dbReference type="SMART" id="SM00670"/>
    </source>
</evidence>
<dbReference type="Gene3D" id="3.40.50.1010">
    <property type="entry name" value="5'-nuclease"/>
    <property type="match status" value="1"/>
</dbReference>
<dbReference type="InterPro" id="IPR029060">
    <property type="entry name" value="PIN-like_dom_sf"/>
</dbReference>
<dbReference type="PANTHER" id="PTHR34610:SF3">
    <property type="entry name" value="SSL7007 PROTEIN"/>
    <property type="match status" value="1"/>
</dbReference>
<gene>
    <name evidence="2" type="ORF">DRJ00_03465</name>
</gene>